<feature type="coiled-coil region" evidence="10">
    <location>
        <begin position="906"/>
        <end position="940"/>
    </location>
</feature>
<dbReference type="GO" id="GO:0070679">
    <property type="term" value="F:inositol 1,4,5 trisphosphate binding"/>
    <property type="evidence" value="ECO:0007669"/>
    <property type="project" value="TreeGrafter"/>
</dbReference>
<feature type="domain" description="Transient receptor ion channel" evidence="13">
    <location>
        <begin position="220"/>
        <end position="282"/>
    </location>
</feature>
<dbReference type="Gene3D" id="1.25.40.20">
    <property type="entry name" value="Ankyrin repeat-containing domain"/>
    <property type="match status" value="1"/>
</dbReference>
<feature type="compositionally biased region" description="Low complexity" evidence="11">
    <location>
        <begin position="992"/>
        <end position="1011"/>
    </location>
</feature>
<feature type="transmembrane region" description="Helical" evidence="12">
    <location>
        <begin position="371"/>
        <end position="391"/>
    </location>
</feature>
<protein>
    <recommendedName>
        <fullName evidence="13">Transient receptor ion channel domain-containing protein</fullName>
    </recommendedName>
</protein>
<feature type="region of interest" description="Disordered" evidence="11">
    <location>
        <begin position="28"/>
        <end position="47"/>
    </location>
</feature>
<dbReference type="EMBL" id="CAIIXF020000003">
    <property type="protein sequence ID" value="CAH1779724.1"/>
    <property type="molecule type" value="Genomic_DNA"/>
</dbReference>
<feature type="transmembrane region" description="Helical" evidence="12">
    <location>
        <begin position="411"/>
        <end position="427"/>
    </location>
</feature>
<dbReference type="GO" id="GO:0051480">
    <property type="term" value="P:regulation of cytosolic calcium ion concentration"/>
    <property type="evidence" value="ECO:0007669"/>
    <property type="project" value="TreeGrafter"/>
</dbReference>
<keyword evidence="15" id="KW-1185">Reference proteome</keyword>
<accession>A0A8S4NFE9</accession>
<keyword evidence="4" id="KW-0677">Repeat</keyword>
<dbReference type="PRINTS" id="PR01097">
    <property type="entry name" value="TRNSRECEPTRP"/>
</dbReference>
<dbReference type="InterPro" id="IPR036770">
    <property type="entry name" value="Ankyrin_rpt-contain_sf"/>
</dbReference>
<evidence type="ECO:0000256" key="5">
    <source>
        <dbReference type="ARBA" id="ARBA00022989"/>
    </source>
</evidence>
<keyword evidence="9" id="KW-0407">Ion channel</keyword>
<evidence type="ECO:0000256" key="12">
    <source>
        <dbReference type="SAM" id="Phobius"/>
    </source>
</evidence>
<dbReference type="GO" id="GO:0007338">
    <property type="term" value="P:single fertilization"/>
    <property type="evidence" value="ECO:0007669"/>
    <property type="project" value="TreeGrafter"/>
</dbReference>
<feature type="region of interest" description="Disordered" evidence="11">
    <location>
        <begin position="1043"/>
        <end position="1070"/>
    </location>
</feature>
<evidence type="ECO:0000313" key="15">
    <source>
        <dbReference type="Proteomes" id="UP000749559"/>
    </source>
</evidence>
<dbReference type="PANTHER" id="PTHR10117">
    <property type="entry name" value="TRANSIENT RECEPTOR POTENTIAL CHANNEL"/>
    <property type="match status" value="1"/>
</dbReference>
<dbReference type="InterPro" id="IPR002153">
    <property type="entry name" value="TRPC_channel"/>
</dbReference>
<organism evidence="14 15">
    <name type="scientific">Owenia fusiformis</name>
    <name type="common">Polychaete worm</name>
    <dbReference type="NCBI Taxonomy" id="6347"/>
    <lineage>
        <taxon>Eukaryota</taxon>
        <taxon>Metazoa</taxon>
        <taxon>Spiralia</taxon>
        <taxon>Lophotrochozoa</taxon>
        <taxon>Annelida</taxon>
        <taxon>Polychaeta</taxon>
        <taxon>Sedentaria</taxon>
        <taxon>Canalipalpata</taxon>
        <taxon>Sabellida</taxon>
        <taxon>Oweniida</taxon>
        <taxon>Oweniidae</taxon>
        <taxon>Owenia</taxon>
    </lineage>
</organism>
<dbReference type="SMART" id="SM00248">
    <property type="entry name" value="ANK"/>
    <property type="match status" value="3"/>
</dbReference>
<evidence type="ECO:0000256" key="4">
    <source>
        <dbReference type="ARBA" id="ARBA00022737"/>
    </source>
</evidence>
<dbReference type="Pfam" id="PF00520">
    <property type="entry name" value="Ion_trans"/>
    <property type="match status" value="1"/>
</dbReference>
<sequence>MATAKMRIKSMGDGRKSLYMSMANEKFQQDPKGTMGKGEKGKKKGAKMATTGLDMEEDALHLNMLSEELEDFLYAAEFGDTPTIRRMLHDFPDIDVNASDILGRSALRLAVGNEHLEIVELLLDKSNVGNVYEALLLAINSDHEQIAEAILRHPSYDKIAKTIRVMGQSDIFYSALSDLDSQFSADITPLILAAQRNQYGIVQYLLMRGDTIIPPHSYNCCCTECTEKVELDQLRYSKMRLNNYKGLASEAYISLSSKDPILTAFQLGRELKNVANFEKYFKTEYLQLAAGLSDYVVKLLDKVRSHEELETILNETNGSTLGKREKLARLKLAIFYDEKKFTAHATCQQKLVSIWYAGMLNIERKGAMMKFFLHLGHILLLPFLTLAYWIAPKTKIGRYLSYPYMKFMANTVSYMIFLALIVVFSLTESPADEYTFSQQPGVKEFYKEYTNKSYNTNGVFLDDFYVRPHLPNVMDYILSVWVVGLVWQECKQLYGEGLEGFVDSWFNLMDFSMLTGYLASFVLRFLVRIKVTMALDFFTHRSSWESLVNGDPRSVYKQYWLIADRYYWNAWDPQHVCEGLFAIANVLSFSRISSILSTSDVFGPLQRSLGRMVSDLLKFFIVAGLVFLAFMIALFNLFWYYDDATRRSAEMPKAHPHEITNAQLSFGEFELTFRTVFWSLFGMTDADVVELQEYDSKFTTSVGYILFGAYNCTMVIVILNMLIAMMARSYDQVAGVEDVEWKFARTQLFMEFIKEGSTLPVPFNIIPTPKAIYYFFRSIYRTIHDCCFPKKRQSKFQKSARDVQTIKNILNNMGEKAKNTKGSDLPDEGPIKLNNVRKIDNNLEQEENVINIEDVPNISNHERVMKRIVKRFIFESQAEEDGATEGDFAEIKQDISSFRYDVLNYLNSQQRVVKDNRKRLNELNQHITNLDEKLDLLLDENIIRMKHLEKLLTKTMERSSLANEGGISPEDTKDLGTETLSRWKSKSRKPILKSQKSSSLPKLDNNNTVDNDNFDQTDDELDPTVWVKHNKMNRRKAMKRVMNQYSSSECDNPESPKPGDGTSPSAVDEGIVGKVGMVMDSIGGLIMGKRTSTSDV</sequence>
<gene>
    <name evidence="14" type="ORF">OFUS_LOCUS6502</name>
</gene>
<dbReference type="InterPro" id="IPR013555">
    <property type="entry name" value="TRP_dom"/>
</dbReference>
<evidence type="ECO:0000313" key="14">
    <source>
        <dbReference type="EMBL" id="CAH1779724.1"/>
    </source>
</evidence>
<proteinExistence type="predicted"/>
<comment type="caution">
    <text evidence="14">The sequence shown here is derived from an EMBL/GenBank/DDBJ whole genome shotgun (WGS) entry which is preliminary data.</text>
</comment>
<feature type="transmembrane region" description="Helical" evidence="12">
    <location>
        <begin position="616"/>
        <end position="641"/>
    </location>
</feature>
<keyword evidence="5 12" id="KW-1133">Transmembrane helix</keyword>
<evidence type="ECO:0000256" key="9">
    <source>
        <dbReference type="ARBA" id="ARBA00023303"/>
    </source>
</evidence>
<keyword evidence="3 12" id="KW-0812">Transmembrane</keyword>
<evidence type="ECO:0000256" key="6">
    <source>
        <dbReference type="ARBA" id="ARBA00023043"/>
    </source>
</evidence>
<feature type="transmembrane region" description="Helical" evidence="12">
    <location>
        <begin position="702"/>
        <end position="723"/>
    </location>
</feature>
<dbReference type="GO" id="GO:0005886">
    <property type="term" value="C:plasma membrane"/>
    <property type="evidence" value="ECO:0007669"/>
    <property type="project" value="TreeGrafter"/>
</dbReference>
<keyword evidence="7" id="KW-0406">Ion transport</keyword>
<evidence type="ECO:0000256" key="8">
    <source>
        <dbReference type="ARBA" id="ARBA00023136"/>
    </source>
</evidence>
<keyword evidence="2" id="KW-0813">Transport</keyword>
<dbReference type="OrthoDB" id="2373987at2759"/>
<dbReference type="GO" id="GO:0015279">
    <property type="term" value="F:store-operated calcium channel activity"/>
    <property type="evidence" value="ECO:0007669"/>
    <property type="project" value="TreeGrafter"/>
</dbReference>
<evidence type="ECO:0000256" key="3">
    <source>
        <dbReference type="ARBA" id="ARBA00022692"/>
    </source>
</evidence>
<evidence type="ECO:0000256" key="1">
    <source>
        <dbReference type="ARBA" id="ARBA00004141"/>
    </source>
</evidence>
<dbReference type="InterPro" id="IPR005821">
    <property type="entry name" value="Ion_trans_dom"/>
</dbReference>
<dbReference type="Proteomes" id="UP000749559">
    <property type="component" value="Unassembled WGS sequence"/>
</dbReference>
<keyword evidence="10" id="KW-0175">Coiled coil</keyword>
<dbReference type="PANTHER" id="PTHR10117:SF79">
    <property type="entry name" value="SHORT TRANSIENT RECEPTOR POTENTIAL CHANNEL 3-LIKE"/>
    <property type="match status" value="1"/>
</dbReference>
<dbReference type="GO" id="GO:0034703">
    <property type="term" value="C:cation channel complex"/>
    <property type="evidence" value="ECO:0007669"/>
    <property type="project" value="TreeGrafter"/>
</dbReference>
<dbReference type="NCBIfam" id="TIGR00870">
    <property type="entry name" value="trp"/>
    <property type="match status" value="1"/>
</dbReference>
<comment type="subcellular location">
    <subcellularLocation>
        <location evidence="1">Membrane</location>
        <topology evidence="1">Multi-pass membrane protein</topology>
    </subcellularLocation>
</comment>
<dbReference type="Pfam" id="PF00023">
    <property type="entry name" value="Ank"/>
    <property type="match status" value="1"/>
</dbReference>
<dbReference type="Pfam" id="PF08344">
    <property type="entry name" value="TRP_2"/>
    <property type="match status" value="1"/>
</dbReference>
<name>A0A8S4NFE9_OWEFU</name>
<evidence type="ECO:0000256" key="2">
    <source>
        <dbReference type="ARBA" id="ARBA00022448"/>
    </source>
</evidence>
<evidence type="ECO:0000256" key="7">
    <source>
        <dbReference type="ARBA" id="ARBA00023065"/>
    </source>
</evidence>
<feature type="transmembrane region" description="Helical" evidence="12">
    <location>
        <begin position="508"/>
        <end position="527"/>
    </location>
</feature>
<feature type="region of interest" description="Disordered" evidence="11">
    <location>
        <begin position="980"/>
        <end position="1020"/>
    </location>
</feature>
<evidence type="ECO:0000256" key="11">
    <source>
        <dbReference type="SAM" id="MobiDB-lite"/>
    </source>
</evidence>
<dbReference type="InterPro" id="IPR002110">
    <property type="entry name" value="Ankyrin_rpt"/>
</dbReference>
<keyword evidence="6" id="KW-0040">ANK repeat</keyword>
<dbReference type="Pfam" id="PF12796">
    <property type="entry name" value="Ank_2"/>
    <property type="match status" value="1"/>
</dbReference>
<evidence type="ECO:0000259" key="13">
    <source>
        <dbReference type="SMART" id="SM01420"/>
    </source>
</evidence>
<evidence type="ECO:0000256" key="10">
    <source>
        <dbReference type="SAM" id="Coils"/>
    </source>
</evidence>
<dbReference type="SMART" id="SM01420">
    <property type="entry name" value="TRP_2"/>
    <property type="match status" value="1"/>
</dbReference>
<reference evidence="14" key="1">
    <citation type="submission" date="2022-03" db="EMBL/GenBank/DDBJ databases">
        <authorList>
            <person name="Martin C."/>
        </authorList>
    </citation>
    <scope>NUCLEOTIDE SEQUENCE</scope>
</reference>
<keyword evidence="8 12" id="KW-0472">Membrane</keyword>
<dbReference type="AlphaFoldDB" id="A0A8S4NFE9"/>
<dbReference type="SUPFAM" id="SSF48403">
    <property type="entry name" value="Ankyrin repeat"/>
    <property type="match status" value="1"/>
</dbReference>